<dbReference type="GO" id="GO:0051301">
    <property type="term" value="P:cell division"/>
    <property type="evidence" value="ECO:0007669"/>
    <property type="project" value="InterPro"/>
</dbReference>
<protein>
    <recommendedName>
        <fullName evidence="12">Probable peptidoglycan glycosyltransferase FtsW</fullName>
        <ecNumber evidence="14">2.4.99.28</ecNumber>
    </recommendedName>
    <alternativeName>
        <fullName evidence="13">Cell division protein FtsW</fullName>
    </alternativeName>
    <alternativeName>
        <fullName evidence="10">Cell wall polymerase</fullName>
    </alternativeName>
    <alternativeName>
        <fullName evidence="9">Peptidoglycan polymerase</fullName>
    </alternativeName>
</protein>
<proteinExistence type="inferred from homology"/>
<evidence type="ECO:0000256" key="6">
    <source>
        <dbReference type="ARBA" id="ARBA00022984"/>
    </source>
</evidence>
<dbReference type="InterPro" id="IPR001182">
    <property type="entry name" value="FtsW/RodA"/>
</dbReference>
<dbReference type="AlphaFoldDB" id="A0A1F6D7K4"/>
<evidence type="ECO:0000256" key="2">
    <source>
        <dbReference type="ARBA" id="ARBA00022676"/>
    </source>
</evidence>
<dbReference type="GO" id="GO:0008360">
    <property type="term" value="P:regulation of cell shape"/>
    <property type="evidence" value="ECO:0007669"/>
    <property type="project" value="UniProtKB-KW"/>
</dbReference>
<dbReference type="GO" id="GO:0009252">
    <property type="term" value="P:peptidoglycan biosynthetic process"/>
    <property type="evidence" value="ECO:0007669"/>
    <property type="project" value="UniProtKB-KW"/>
</dbReference>
<keyword evidence="8 16" id="KW-0472">Membrane</keyword>
<keyword evidence="2" id="KW-0328">Glycosyltransferase</keyword>
<dbReference type="Pfam" id="PF01098">
    <property type="entry name" value="FTSW_RODA_SPOVE"/>
    <property type="match status" value="1"/>
</dbReference>
<keyword evidence="4 16" id="KW-0812">Transmembrane</keyword>
<feature type="transmembrane region" description="Helical" evidence="16">
    <location>
        <begin position="141"/>
        <end position="159"/>
    </location>
</feature>
<dbReference type="GO" id="GO:0015648">
    <property type="term" value="F:lipid-linked peptidoglycan transporter activity"/>
    <property type="evidence" value="ECO:0007669"/>
    <property type="project" value="TreeGrafter"/>
</dbReference>
<dbReference type="PROSITE" id="PS00428">
    <property type="entry name" value="FTSW_RODA_SPOVE"/>
    <property type="match status" value="1"/>
</dbReference>
<evidence type="ECO:0000256" key="15">
    <source>
        <dbReference type="ARBA" id="ARBA00049902"/>
    </source>
</evidence>
<dbReference type="InterPro" id="IPR018365">
    <property type="entry name" value="Cell_cycle_FtsW-rel_CS"/>
</dbReference>
<keyword evidence="7 16" id="KW-1133">Transmembrane helix</keyword>
<evidence type="ECO:0000256" key="13">
    <source>
        <dbReference type="ARBA" id="ARBA00041418"/>
    </source>
</evidence>
<name>A0A1F6D7K4_9BACT</name>
<feature type="transmembrane region" description="Helical" evidence="16">
    <location>
        <begin position="40"/>
        <end position="61"/>
    </location>
</feature>
<dbReference type="GO" id="GO:0005886">
    <property type="term" value="C:plasma membrane"/>
    <property type="evidence" value="ECO:0007669"/>
    <property type="project" value="TreeGrafter"/>
</dbReference>
<feature type="transmembrane region" description="Helical" evidence="16">
    <location>
        <begin position="12"/>
        <end position="34"/>
    </location>
</feature>
<feature type="transmembrane region" description="Helical" evidence="16">
    <location>
        <begin position="187"/>
        <end position="208"/>
    </location>
</feature>
<keyword evidence="6" id="KW-0573">Peptidoglycan synthesis</keyword>
<feature type="transmembrane region" description="Helical" evidence="16">
    <location>
        <begin position="272"/>
        <end position="292"/>
    </location>
</feature>
<evidence type="ECO:0000256" key="12">
    <source>
        <dbReference type="ARBA" id="ARBA00041185"/>
    </source>
</evidence>
<dbReference type="EMBL" id="MFKX01000029">
    <property type="protein sequence ID" value="OGG57341.1"/>
    <property type="molecule type" value="Genomic_DNA"/>
</dbReference>
<evidence type="ECO:0000313" key="17">
    <source>
        <dbReference type="EMBL" id="OGG57341.1"/>
    </source>
</evidence>
<gene>
    <name evidence="17" type="ORF">A2853_02375</name>
</gene>
<comment type="subcellular location">
    <subcellularLocation>
        <location evidence="1">Membrane</location>
        <topology evidence="1">Multi-pass membrane protein</topology>
    </subcellularLocation>
</comment>
<comment type="caution">
    <text evidence="17">The sequence shown here is derived from an EMBL/GenBank/DDBJ whole genome shotgun (WGS) entry which is preliminary data.</text>
</comment>
<accession>A0A1F6D7K4</accession>
<evidence type="ECO:0000313" key="18">
    <source>
        <dbReference type="Proteomes" id="UP000177958"/>
    </source>
</evidence>
<feature type="transmembrane region" description="Helical" evidence="16">
    <location>
        <begin position="73"/>
        <end position="95"/>
    </location>
</feature>
<dbReference type="Proteomes" id="UP000177958">
    <property type="component" value="Unassembled WGS sequence"/>
</dbReference>
<dbReference type="GO" id="GO:0032153">
    <property type="term" value="C:cell division site"/>
    <property type="evidence" value="ECO:0007669"/>
    <property type="project" value="TreeGrafter"/>
</dbReference>
<evidence type="ECO:0000256" key="14">
    <source>
        <dbReference type="ARBA" id="ARBA00044770"/>
    </source>
</evidence>
<sequence length="366" mass="38548">MRGARIDRPLAFLIAALVFGGAFIFASAVFGLLARGASHTSSVVFSHIVLGIGMGGVALFIASKLDYKLWRRFAFYIFISALVLTAAVFIPQIGLEHGGGRRWLSVFGFSMQPAEFLKTATIIMAATYFAAIRARISDPRWGLGGLGLILAGPTLLLIAQPDLGTLGIILFSVFAIFFAAGARWRDLLIVVLTGIIAIALLATIRPYVRDRVAVFFNPSQAPQAEGYQIRQSLIAIGSGGFLGRGFGQSVQKFSYLPEPMGDSIFAVVGEEFGFVGGVALIGIFLALALRGFTIASHVPDPFGALLAVGISTYLVSEAFINIGAMLGIAPLTGIPLTFISQGGSAMLASLGSAGILLAISRRASRA</sequence>
<evidence type="ECO:0000256" key="10">
    <source>
        <dbReference type="ARBA" id="ARBA00033270"/>
    </source>
</evidence>
<reference evidence="17 18" key="1">
    <citation type="journal article" date="2016" name="Nat. Commun.">
        <title>Thousands of microbial genomes shed light on interconnected biogeochemical processes in an aquifer system.</title>
        <authorList>
            <person name="Anantharaman K."/>
            <person name="Brown C.T."/>
            <person name="Hug L.A."/>
            <person name="Sharon I."/>
            <person name="Castelle C.J."/>
            <person name="Probst A.J."/>
            <person name="Thomas B.C."/>
            <person name="Singh A."/>
            <person name="Wilkins M.J."/>
            <person name="Karaoz U."/>
            <person name="Brodie E.L."/>
            <person name="Williams K.H."/>
            <person name="Hubbard S.S."/>
            <person name="Banfield J.F."/>
        </authorList>
    </citation>
    <scope>NUCLEOTIDE SEQUENCE [LARGE SCALE GENOMIC DNA]</scope>
</reference>
<feature type="transmembrane region" description="Helical" evidence="16">
    <location>
        <begin position="338"/>
        <end position="359"/>
    </location>
</feature>
<dbReference type="PANTHER" id="PTHR30474:SF2">
    <property type="entry name" value="PEPTIDOGLYCAN GLYCOSYLTRANSFERASE FTSW-RELATED"/>
    <property type="match status" value="1"/>
</dbReference>
<feature type="transmembrane region" description="Helical" evidence="16">
    <location>
        <begin position="115"/>
        <end position="134"/>
    </location>
</feature>
<evidence type="ECO:0000256" key="11">
    <source>
        <dbReference type="ARBA" id="ARBA00038053"/>
    </source>
</evidence>
<dbReference type="EC" id="2.4.99.28" evidence="14"/>
<keyword evidence="3" id="KW-0808">Transferase</keyword>
<feature type="transmembrane region" description="Helical" evidence="16">
    <location>
        <begin position="165"/>
        <end position="182"/>
    </location>
</feature>
<evidence type="ECO:0000256" key="5">
    <source>
        <dbReference type="ARBA" id="ARBA00022960"/>
    </source>
</evidence>
<feature type="transmembrane region" description="Helical" evidence="16">
    <location>
        <begin position="304"/>
        <end position="326"/>
    </location>
</feature>
<evidence type="ECO:0000256" key="1">
    <source>
        <dbReference type="ARBA" id="ARBA00004141"/>
    </source>
</evidence>
<evidence type="ECO:0000256" key="7">
    <source>
        <dbReference type="ARBA" id="ARBA00022989"/>
    </source>
</evidence>
<organism evidence="17 18">
    <name type="scientific">Candidatus Kaiserbacteria bacterium RIFCSPHIGHO2_01_FULL_55_17</name>
    <dbReference type="NCBI Taxonomy" id="1798484"/>
    <lineage>
        <taxon>Bacteria</taxon>
        <taxon>Candidatus Kaiseribacteriota</taxon>
    </lineage>
</organism>
<evidence type="ECO:0000256" key="3">
    <source>
        <dbReference type="ARBA" id="ARBA00022679"/>
    </source>
</evidence>
<evidence type="ECO:0000256" key="4">
    <source>
        <dbReference type="ARBA" id="ARBA00022692"/>
    </source>
</evidence>
<comment type="catalytic activity">
    <reaction evidence="15">
        <text>[GlcNAc-(1-&gt;4)-Mur2Ac(oyl-L-Ala-gamma-D-Glu-L-Lys-D-Ala-D-Ala)](n)-di-trans,octa-cis-undecaprenyl diphosphate + beta-D-GlcNAc-(1-&gt;4)-Mur2Ac(oyl-L-Ala-gamma-D-Glu-L-Lys-D-Ala-D-Ala)-di-trans,octa-cis-undecaprenyl diphosphate = [GlcNAc-(1-&gt;4)-Mur2Ac(oyl-L-Ala-gamma-D-Glu-L-Lys-D-Ala-D-Ala)](n+1)-di-trans,octa-cis-undecaprenyl diphosphate + di-trans,octa-cis-undecaprenyl diphosphate + H(+)</text>
        <dbReference type="Rhea" id="RHEA:23708"/>
        <dbReference type="Rhea" id="RHEA-COMP:9602"/>
        <dbReference type="Rhea" id="RHEA-COMP:9603"/>
        <dbReference type="ChEBI" id="CHEBI:15378"/>
        <dbReference type="ChEBI" id="CHEBI:58405"/>
        <dbReference type="ChEBI" id="CHEBI:60033"/>
        <dbReference type="ChEBI" id="CHEBI:78435"/>
        <dbReference type="EC" id="2.4.99.28"/>
    </reaction>
</comment>
<evidence type="ECO:0000256" key="9">
    <source>
        <dbReference type="ARBA" id="ARBA00032370"/>
    </source>
</evidence>
<dbReference type="GO" id="GO:0008955">
    <property type="term" value="F:peptidoglycan glycosyltransferase activity"/>
    <property type="evidence" value="ECO:0007669"/>
    <property type="project" value="UniProtKB-EC"/>
</dbReference>
<keyword evidence="5" id="KW-0133">Cell shape</keyword>
<evidence type="ECO:0000256" key="8">
    <source>
        <dbReference type="ARBA" id="ARBA00023136"/>
    </source>
</evidence>
<comment type="similarity">
    <text evidence="11">Belongs to the SEDS family. FtsW subfamily.</text>
</comment>
<dbReference type="PANTHER" id="PTHR30474">
    <property type="entry name" value="CELL CYCLE PROTEIN"/>
    <property type="match status" value="1"/>
</dbReference>
<evidence type="ECO:0000256" key="16">
    <source>
        <dbReference type="SAM" id="Phobius"/>
    </source>
</evidence>